<dbReference type="InterPro" id="IPR052216">
    <property type="entry name" value="CRISPR_Csm3_endoribonuclease"/>
</dbReference>
<reference evidence="10 11" key="1">
    <citation type="journal article" date="2009" name="J. Bacteriol.">
        <title>Complete and draft genome sequences of six members of the Aquificales.</title>
        <authorList>
            <person name="Reysenbach A.L."/>
            <person name="Hamamura N."/>
            <person name="Podar M."/>
            <person name="Griffiths E."/>
            <person name="Ferreira S."/>
            <person name="Hochstein R."/>
            <person name="Heidelberg J."/>
            <person name="Johnson J."/>
            <person name="Mead D."/>
            <person name="Pohorille A."/>
            <person name="Sarmiento M."/>
            <person name="Schweighofer K."/>
            <person name="Seshadri R."/>
            <person name="Voytek M.A."/>
        </authorList>
    </citation>
    <scope>NUCLEOTIDE SEQUENCE [LARGE SCALE GENOMIC DNA]</scope>
    <source>
        <strain evidence="11">Az-Fu1 / DSM 15241 / OCM 825</strain>
    </source>
</reference>
<evidence type="ECO:0000313" key="11">
    <source>
        <dbReference type="Proteomes" id="UP000001369"/>
    </source>
</evidence>
<proteinExistence type="inferred from homology"/>
<dbReference type="KEGG" id="saf:SULAZ_1604"/>
<evidence type="ECO:0000256" key="5">
    <source>
        <dbReference type="ARBA" id="ARBA00022801"/>
    </source>
</evidence>
<dbReference type="RefSeq" id="WP_012674307.1">
    <property type="nucleotide sequence ID" value="NC_012438.1"/>
</dbReference>
<evidence type="ECO:0000256" key="4">
    <source>
        <dbReference type="ARBA" id="ARBA00022759"/>
    </source>
</evidence>
<dbReference type="GO" id="GO:0051607">
    <property type="term" value="P:defense response to virus"/>
    <property type="evidence" value="ECO:0007669"/>
    <property type="project" value="UniProtKB-KW"/>
</dbReference>
<evidence type="ECO:0000256" key="2">
    <source>
        <dbReference type="ARBA" id="ARBA00022150"/>
    </source>
</evidence>
<dbReference type="STRING" id="204536.SULAZ_1604"/>
<dbReference type="InterPro" id="IPR005537">
    <property type="entry name" value="RAMP_III_fam"/>
</dbReference>
<evidence type="ECO:0000256" key="6">
    <source>
        <dbReference type="ARBA" id="ARBA00022884"/>
    </source>
</evidence>
<dbReference type="Pfam" id="PF03787">
    <property type="entry name" value="RAMPs"/>
    <property type="match status" value="1"/>
</dbReference>
<dbReference type="HOGENOM" id="CLU_067743_0_0_0"/>
<dbReference type="Proteomes" id="UP000001369">
    <property type="component" value="Chromosome"/>
</dbReference>
<accession>C1DWT1</accession>
<comment type="similarity">
    <text evidence="1">Belongs to the CRISPR-associated Csm3 family.</text>
</comment>
<keyword evidence="7" id="KW-0051">Antiviral defense</keyword>
<gene>
    <name evidence="10" type="primary">csm_2</name>
    <name evidence="10" type="ordered locus">SULAZ_1604</name>
</gene>
<keyword evidence="5" id="KW-0378">Hydrolase</keyword>
<keyword evidence="11" id="KW-1185">Reference proteome</keyword>
<dbReference type="AlphaFoldDB" id="C1DWT1"/>
<dbReference type="NCBIfam" id="TIGR02582">
    <property type="entry name" value="cas7_TM1809"/>
    <property type="match status" value="1"/>
</dbReference>
<dbReference type="eggNOG" id="COG1337">
    <property type="taxonomic scope" value="Bacteria"/>
</dbReference>
<dbReference type="PANTHER" id="PTHR35579">
    <property type="entry name" value="CRISPR SYSTEM CMS ENDORIBONUCLEASE CSM3"/>
    <property type="match status" value="1"/>
</dbReference>
<dbReference type="GO" id="GO:0003723">
    <property type="term" value="F:RNA binding"/>
    <property type="evidence" value="ECO:0007669"/>
    <property type="project" value="UniProtKB-KW"/>
</dbReference>
<dbReference type="PANTHER" id="PTHR35579:SF3">
    <property type="entry name" value="CRISPR SYSTEM CMS ENDORIBONUCLEASE CSM3"/>
    <property type="match status" value="1"/>
</dbReference>
<keyword evidence="4" id="KW-0255">Endonuclease</keyword>
<sequence>MSLNFEGIYVIKATLKCITGLHIGGSKESFEIGGIDNPVIKTSISIQLPDREIKEGMPYIPGSSLKGKIRSLLEWKEGLVKPKRNSEGKIEGEVSDITSNGNLSNVSIIFGVRDSKIREATVAGPVRVKFADIYPTKETIEKWENELGPGIYTEVKTENAIDRITSSANPRRQERVPAGSEFKVEITYEKFDKQDEDRLRIVFEGMKLLEDNYLGGGGSRGNGRVKFENIEILYKDFYQGTAEKIGNFQSIDDVLSYFKKGV</sequence>
<dbReference type="GO" id="GO:0016787">
    <property type="term" value="F:hydrolase activity"/>
    <property type="evidence" value="ECO:0007669"/>
    <property type="project" value="UniProtKB-KW"/>
</dbReference>
<organism evidence="10 11">
    <name type="scientific">Sulfurihydrogenibium azorense (strain DSM 15241 / OCM 825 / Az-Fu1)</name>
    <dbReference type="NCBI Taxonomy" id="204536"/>
    <lineage>
        <taxon>Bacteria</taxon>
        <taxon>Pseudomonadati</taxon>
        <taxon>Aquificota</taxon>
        <taxon>Aquificia</taxon>
        <taxon>Aquificales</taxon>
        <taxon>Hydrogenothermaceae</taxon>
        <taxon>Sulfurihydrogenibium</taxon>
    </lineage>
</organism>
<dbReference type="InterPro" id="IPR013412">
    <property type="entry name" value="CRISPR-assoc_RAMP_Csm3"/>
</dbReference>
<evidence type="ECO:0000313" key="10">
    <source>
        <dbReference type="EMBL" id="ACN98987.1"/>
    </source>
</evidence>
<name>C1DWT1_SULAA</name>
<keyword evidence="3" id="KW-0540">Nuclease</keyword>
<feature type="domain" description="CRISPR type III-associated protein" evidence="9">
    <location>
        <begin position="14"/>
        <end position="226"/>
    </location>
</feature>
<dbReference type="GO" id="GO:0004519">
    <property type="term" value="F:endonuclease activity"/>
    <property type="evidence" value="ECO:0007669"/>
    <property type="project" value="UniProtKB-KW"/>
</dbReference>
<evidence type="ECO:0000259" key="9">
    <source>
        <dbReference type="Pfam" id="PF03787"/>
    </source>
</evidence>
<evidence type="ECO:0000256" key="7">
    <source>
        <dbReference type="ARBA" id="ARBA00023118"/>
    </source>
</evidence>
<keyword evidence="6" id="KW-0694">RNA-binding</keyword>
<evidence type="ECO:0000256" key="1">
    <source>
        <dbReference type="ARBA" id="ARBA00006342"/>
    </source>
</evidence>
<protein>
    <recommendedName>
        <fullName evidence="2">CRISPR system Cms endoribonuclease Csm3</fullName>
    </recommendedName>
    <alternativeName>
        <fullName evidence="8">CRISPR type III A-associated RAMP protein Csm3</fullName>
    </alternativeName>
</protein>
<evidence type="ECO:0000256" key="3">
    <source>
        <dbReference type="ARBA" id="ARBA00022722"/>
    </source>
</evidence>
<evidence type="ECO:0000256" key="8">
    <source>
        <dbReference type="ARBA" id="ARBA00033183"/>
    </source>
</evidence>
<dbReference type="EMBL" id="CP001229">
    <property type="protein sequence ID" value="ACN98987.1"/>
    <property type="molecule type" value="Genomic_DNA"/>
</dbReference>
<dbReference type="OrthoDB" id="1063910at2"/>